<organism evidence="2 3">
    <name type="scientific">Antrodiella citrinella</name>
    <dbReference type="NCBI Taxonomy" id="2447956"/>
    <lineage>
        <taxon>Eukaryota</taxon>
        <taxon>Fungi</taxon>
        <taxon>Dikarya</taxon>
        <taxon>Basidiomycota</taxon>
        <taxon>Agaricomycotina</taxon>
        <taxon>Agaricomycetes</taxon>
        <taxon>Polyporales</taxon>
        <taxon>Steccherinaceae</taxon>
        <taxon>Antrodiella</taxon>
    </lineage>
</organism>
<dbReference type="PANTHER" id="PTHR15600">
    <property type="entry name" value="SACSIN"/>
    <property type="match status" value="1"/>
</dbReference>
<reference evidence="2 3" key="1">
    <citation type="submission" date="2019-02" db="EMBL/GenBank/DDBJ databases">
        <title>Genome sequencing of the rare red list fungi Antrodiella citrinella (Flaviporus citrinellus).</title>
        <authorList>
            <person name="Buettner E."/>
            <person name="Kellner H."/>
        </authorList>
    </citation>
    <scope>NUCLEOTIDE SEQUENCE [LARGE SCALE GENOMIC DNA]</scope>
    <source>
        <strain evidence="2 3">DSM 108506</strain>
    </source>
</reference>
<dbReference type="OrthoDB" id="1262810at2759"/>
<dbReference type="Pfam" id="PF25794">
    <property type="entry name" value="SACS"/>
    <property type="match status" value="1"/>
</dbReference>
<protein>
    <recommendedName>
        <fullName evidence="1">BTB domain-containing protein</fullName>
    </recommendedName>
</protein>
<evidence type="ECO:0000259" key="1">
    <source>
        <dbReference type="PROSITE" id="PS50097"/>
    </source>
</evidence>
<dbReference type="Proteomes" id="UP000308730">
    <property type="component" value="Unassembled WGS sequence"/>
</dbReference>
<dbReference type="GO" id="GO:0030544">
    <property type="term" value="F:Hsp70 protein binding"/>
    <property type="evidence" value="ECO:0007669"/>
    <property type="project" value="TreeGrafter"/>
</dbReference>
<proteinExistence type="predicted"/>
<dbReference type="PANTHER" id="PTHR15600:SF42">
    <property type="entry name" value="SACSIN"/>
    <property type="match status" value="1"/>
</dbReference>
<dbReference type="SUPFAM" id="SSF55874">
    <property type="entry name" value="ATPase domain of HSP90 chaperone/DNA topoisomerase II/histidine kinase"/>
    <property type="match status" value="1"/>
</dbReference>
<dbReference type="InterPro" id="IPR000210">
    <property type="entry name" value="BTB/POZ_dom"/>
</dbReference>
<dbReference type="SUPFAM" id="SSF54695">
    <property type="entry name" value="POZ domain"/>
    <property type="match status" value="1"/>
</dbReference>
<evidence type="ECO:0000313" key="3">
    <source>
        <dbReference type="Proteomes" id="UP000308730"/>
    </source>
</evidence>
<dbReference type="Pfam" id="PF00651">
    <property type="entry name" value="BTB"/>
    <property type="match status" value="1"/>
</dbReference>
<dbReference type="CDD" id="cd18186">
    <property type="entry name" value="BTB_POZ_ZBTB_KLHL-like"/>
    <property type="match status" value="1"/>
</dbReference>
<feature type="domain" description="BTB" evidence="1">
    <location>
        <begin position="1146"/>
        <end position="1212"/>
    </location>
</feature>
<dbReference type="InterPro" id="IPR058210">
    <property type="entry name" value="SACS/Nov_dom"/>
</dbReference>
<keyword evidence="3" id="KW-1185">Reference proteome</keyword>
<evidence type="ECO:0000313" key="2">
    <source>
        <dbReference type="EMBL" id="THH29385.1"/>
    </source>
</evidence>
<comment type="caution">
    <text evidence="2">The sequence shown here is derived from an EMBL/GenBank/DDBJ whole genome shotgun (WGS) entry which is preliminary data.</text>
</comment>
<dbReference type="SMART" id="SM00225">
    <property type="entry name" value="BTB"/>
    <property type="match status" value="1"/>
</dbReference>
<dbReference type="InterPro" id="IPR052972">
    <property type="entry name" value="Sacsin_chaperone_reg"/>
</dbReference>
<gene>
    <name evidence="2" type="ORF">EUX98_g4794</name>
</gene>
<sequence>MQLSAVVRARSSSLFSQISIILAELGRRLDELSPETYEAISRVVDAQSWIPTADGRTCMSIHALLGDEKPPPGFHKVSSRLLLQDGESQRSNLPFGDHSASNASLLEELHSLGYLPLSHDELLKAIQLLKALDPSTLLESARSRLIVPNVDAELRPLHQIYFDNLGIRAVEVKLPKDRRKVNGAVKSNLATKLGVHTLSSLELERVTLDDGDVFEDLTTRISDVLKQYTEGQAFNEFLANAADAGAKQFDLALDKRQYPTSGLMSDEMVPFQTCPALIVYNNSTFSDEDWIGIKSVGVGGKRSRSEAIGKFGLGSLTMFHFSESWPTRENKDVWPGNGDREDSDPISRAVITGFYGDHFASSSRPFCDTMSGDRRIAPSEAEFVCSEPSGVKTIIFLLKPPTYVYPSARIRTRLPDDIRRVNAVSLRKLIISNAFVLRGLYRSKAFTADDVGDIFSRMIEESVDSVVGVNILPLMDGTLGTVEKGSVVTLFMREWLDDEEPWKIFPAGRFLLPAMHAFCDKLFDLNLDLNIRAFDEEQIVTLIRDVIPSAAVSTLSREQQGWLASLWRRFSSLGAVMGSRLSDSDSFKTLPLVPTLKPATFVSLQYCASSDDVLASPDRDHDYLERILDQVPGVHLIPVSTCPSWLQPHLASFGCSFEDVVRLFERKGVSSFTGHAIDKADHDKFAEYAREHVHSLRVPHNVMEGTGRNKRTVISYIDHLGVALQLPIWKARCNGQTMLVSASRYGSMLPLAVSLEVVNPFLEPSGTYMDYNLQLNTIFDIQPITVSALCSSLRFPSILEFSQVQLVKRLVSALITCGVDDGTTVYLDLPNTTRVPKKSNTLYAHFVPVFRSTFASSPELFLHPQLRDLENRLGAFGLNCAVTMQTFTECARFVHEELKGTGQEEHDGALDLYNFYSTELWRDEAVSESWNLLDDYRFVPRSRIRRNYPDGLDHPFFDHACPLPNIVSPGQILRPELEAIAWTQRALFEVAPSDQLLIAYPSLGVPRAEEVVEHLRTLRMIADRYKCNTNLIDDLLATYQWLNAHVAECRAHLREYAGEELFLNVDNPHITWRFAAGNQLIFNGRNEGKRQCVRSSMLPFKALILAAGAREIVDAVRPVLELSPAEEVLLSDRNTFNQYRLERKLTDVTLVSSDGQRFPAHRLILSTQSVWFESRFSPRWPANDTVGCSDVNGDILRYVLDFMYTRKNPFEDVSAEDLFDLQDTLLDLLKISHLWSISGLFELVENQLIGTISIDTCDELLKEAEMFPEATSLQEACAAYKANNLT</sequence>
<accession>A0A4S4MTY9</accession>
<dbReference type="EMBL" id="SGPM01000126">
    <property type="protein sequence ID" value="THH29385.1"/>
    <property type="molecule type" value="Genomic_DNA"/>
</dbReference>
<dbReference type="InterPro" id="IPR011333">
    <property type="entry name" value="SKP1/BTB/POZ_sf"/>
</dbReference>
<dbReference type="PROSITE" id="PS50097">
    <property type="entry name" value="BTB"/>
    <property type="match status" value="1"/>
</dbReference>
<dbReference type="Gene3D" id="3.30.710.10">
    <property type="entry name" value="Potassium Channel Kv1.1, Chain A"/>
    <property type="match status" value="1"/>
</dbReference>
<name>A0A4S4MTY9_9APHY</name>
<dbReference type="InterPro" id="IPR036890">
    <property type="entry name" value="HATPase_C_sf"/>
</dbReference>